<accession>A0A9K3D5B6</accession>
<feature type="signal peptide" evidence="1">
    <location>
        <begin position="1"/>
        <end position="22"/>
    </location>
</feature>
<keyword evidence="1" id="KW-0732">Signal</keyword>
<comment type="caution">
    <text evidence="2">The sequence shown here is derived from an EMBL/GenBank/DDBJ whole genome shotgun (WGS) entry which is preliminary data.</text>
</comment>
<feature type="chain" id="PRO_5039939884" evidence="1">
    <location>
        <begin position="23"/>
        <end position="106"/>
    </location>
</feature>
<name>A0A9K3D5B6_9EUKA</name>
<gene>
    <name evidence="2" type="ORF">KIPB_011839</name>
</gene>
<keyword evidence="3" id="KW-1185">Reference proteome</keyword>
<sequence length="106" mass="11712">MGTGLRVLLIALCMCLIGQVRSAYSGNKVLVLHEGPLPQYQEFMDTVESLSLNPTLHRLDVAGEEVPPLVYRGKPMFSHVVLIVTEGRGLSRELCDSIAAWVNKYV</sequence>
<organism evidence="2 3">
    <name type="scientific">Kipferlia bialata</name>
    <dbReference type="NCBI Taxonomy" id="797122"/>
    <lineage>
        <taxon>Eukaryota</taxon>
        <taxon>Metamonada</taxon>
        <taxon>Carpediemonas-like organisms</taxon>
        <taxon>Kipferlia</taxon>
    </lineage>
</organism>
<dbReference type="EMBL" id="BDIP01004991">
    <property type="protein sequence ID" value="GIQ89388.1"/>
    <property type="molecule type" value="Genomic_DNA"/>
</dbReference>
<protein>
    <submittedName>
        <fullName evidence="2">Uncharacterized protein</fullName>
    </submittedName>
</protein>
<evidence type="ECO:0000313" key="2">
    <source>
        <dbReference type="EMBL" id="GIQ89388.1"/>
    </source>
</evidence>
<dbReference type="Proteomes" id="UP000265618">
    <property type="component" value="Unassembled WGS sequence"/>
</dbReference>
<proteinExistence type="predicted"/>
<reference evidence="2 3" key="1">
    <citation type="journal article" date="2018" name="PLoS ONE">
        <title>The draft genome of Kipferlia bialata reveals reductive genome evolution in fornicate parasites.</title>
        <authorList>
            <person name="Tanifuji G."/>
            <person name="Takabayashi S."/>
            <person name="Kume K."/>
            <person name="Takagi M."/>
            <person name="Nakayama T."/>
            <person name="Kamikawa R."/>
            <person name="Inagaki Y."/>
            <person name="Hashimoto T."/>
        </authorList>
    </citation>
    <scope>NUCLEOTIDE SEQUENCE [LARGE SCALE GENOMIC DNA]</scope>
    <source>
        <strain evidence="2">NY0173</strain>
    </source>
</reference>
<dbReference type="AlphaFoldDB" id="A0A9K3D5B6"/>
<evidence type="ECO:0000256" key="1">
    <source>
        <dbReference type="SAM" id="SignalP"/>
    </source>
</evidence>
<evidence type="ECO:0000313" key="3">
    <source>
        <dbReference type="Proteomes" id="UP000265618"/>
    </source>
</evidence>